<dbReference type="GO" id="GO:0005506">
    <property type="term" value="F:iron ion binding"/>
    <property type="evidence" value="ECO:0007669"/>
    <property type="project" value="InterPro"/>
</dbReference>
<evidence type="ECO:0000256" key="2">
    <source>
        <dbReference type="ARBA" id="ARBA00005179"/>
    </source>
</evidence>
<evidence type="ECO:0000256" key="7">
    <source>
        <dbReference type="ARBA" id="ARBA00023004"/>
    </source>
</evidence>
<dbReference type="PANTHER" id="PTHR24305">
    <property type="entry name" value="CYTOCHROME P450"/>
    <property type="match status" value="1"/>
</dbReference>
<keyword evidence="7 9" id="KW-0408">Iron</keyword>
<dbReference type="GO" id="GO:0004497">
    <property type="term" value="F:monooxygenase activity"/>
    <property type="evidence" value="ECO:0007669"/>
    <property type="project" value="UniProtKB-KW"/>
</dbReference>
<evidence type="ECO:0000256" key="8">
    <source>
        <dbReference type="ARBA" id="ARBA00023033"/>
    </source>
</evidence>
<dbReference type="STRING" id="2282107.A0A286U728"/>
<dbReference type="PRINTS" id="PR00465">
    <property type="entry name" value="EP450IV"/>
</dbReference>
<dbReference type="InterPro" id="IPR036396">
    <property type="entry name" value="Cyt_P450_sf"/>
</dbReference>
<evidence type="ECO:0000256" key="1">
    <source>
        <dbReference type="ARBA" id="ARBA00001971"/>
    </source>
</evidence>
<feature type="binding site" description="axial binding residue" evidence="9">
    <location>
        <position position="484"/>
    </location>
    <ligand>
        <name>heme</name>
        <dbReference type="ChEBI" id="CHEBI:30413"/>
    </ligand>
    <ligandPart>
        <name>Fe</name>
        <dbReference type="ChEBI" id="CHEBI:18248"/>
    </ligandPart>
</feature>
<dbReference type="InterPro" id="IPR050121">
    <property type="entry name" value="Cytochrome_P450_monoxygenase"/>
</dbReference>
<reference evidence="11 12" key="1">
    <citation type="journal article" date="2017" name="Mol. Ecol.">
        <title>Comparative and population genomic landscape of Phellinus noxius: A hypervariable fungus causing root rot in trees.</title>
        <authorList>
            <person name="Chung C.L."/>
            <person name="Lee T.J."/>
            <person name="Akiba M."/>
            <person name="Lee H.H."/>
            <person name="Kuo T.H."/>
            <person name="Liu D."/>
            <person name="Ke H.M."/>
            <person name="Yokoi T."/>
            <person name="Roa M.B."/>
            <person name="Lu M.J."/>
            <person name="Chang Y.Y."/>
            <person name="Ann P.J."/>
            <person name="Tsai J.N."/>
            <person name="Chen C.Y."/>
            <person name="Tzean S.S."/>
            <person name="Ota Y."/>
            <person name="Hattori T."/>
            <person name="Sahashi N."/>
            <person name="Liou R.F."/>
            <person name="Kikuchi T."/>
            <person name="Tsai I.J."/>
        </authorList>
    </citation>
    <scope>NUCLEOTIDE SEQUENCE [LARGE SCALE GENOMIC DNA]</scope>
    <source>
        <strain evidence="11 12">FFPRI411160</strain>
    </source>
</reference>
<dbReference type="PROSITE" id="PS00086">
    <property type="entry name" value="CYTOCHROME_P450"/>
    <property type="match status" value="1"/>
</dbReference>
<dbReference type="SUPFAM" id="SSF48264">
    <property type="entry name" value="Cytochrome P450"/>
    <property type="match status" value="1"/>
</dbReference>
<dbReference type="CDD" id="cd11069">
    <property type="entry name" value="CYP_FUM15-like"/>
    <property type="match status" value="1"/>
</dbReference>
<dbReference type="InParanoid" id="A0A286U728"/>
<proteinExistence type="inferred from homology"/>
<evidence type="ECO:0000256" key="5">
    <source>
        <dbReference type="ARBA" id="ARBA00022723"/>
    </source>
</evidence>
<comment type="cofactor">
    <cofactor evidence="1 9">
        <name>heme</name>
        <dbReference type="ChEBI" id="CHEBI:30413"/>
    </cofactor>
</comment>
<keyword evidence="8 10" id="KW-0503">Monooxygenase</keyword>
<evidence type="ECO:0000256" key="10">
    <source>
        <dbReference type="RuleBase" id="RU000461"/>
    </source>
</evidence>
<evidence type="ECO:0000256" key="4">
    <source>
        <dbReference type="ARBA" id="ARBA00022617"/>
    </source>
</evidence>
<evidence type="ECO:0000313" key="11">
    <source>
        <dbReference type="EMBL" id="PAV15334.1"/>
    </source>
</evidence>
<evidence type="ECO:0000313" key="12">
    <source>
        <dbReference type="Proteomes" id="UP000217199"/>
    </source>
</evidence>
<keyword evidence="6 10" id="KW-0560">Oxidoreductase</keyword>
<comment type="pathway">
    <text evidence="2">Secondary metabolite biosynthesis.</text>
</comment>
<dbReference type="InterPro" id="IPR017972">
    <property type="entry name" value="Cyt_P450_CS"/>
</dbReference>
<dbReference type="PANTHER" id="PTHR24305:SF166">
    <property type="entry name" value="CYTOCHROME P450 12A4, MITOCHONDRIAL-RELATED"/>
    <property type="match status" value="1"/>
</dbReference>
<organism evidence="11 12">
    <name type="scientific">Pyrrhoderma noxium</name>
    <dbReference type="NCBI Taxonomy" id="2282107"/>
    <lineage>
        <taxon>Eukaryota</taxon>
        <taxon>Fungi</taxon>
        <taxon>Dikarya</taxon>
        <taxon>Basidiomycota</taxon>
        <taxon>Agaricomycotina</taxon>
        <taxon>Agaricomycetes</taxon>
        <taxon>Hymenochaetales</taxon>
        <taxon>Hymenochaetaceae</taxon>
        <taxon>Pyrrhoderma</taxon>
    </lineage>
</organism>
<dbReference type="PRINTS" id="PR00385">
    <property type="entry name" value="P450"/>
</dbReference>
<keyword evidence="12" id="KW-1185">Reference proteome</keyword>
<keyword evidence="4 9" id="KW-0349">Heme</keyword>
<accession>A0A286U728</accession>
<comment type="similarity">
    <text evidence="3 10">Belongs to the cytochrome P450 family.</text>
</comment>
<dbReference type="GO" id="GO:0020037">
    <property type="term" value="F:heme binding"/>
    <property type="evidence" value="ECO:0007669"/>
    <property type="project" value="InterPro"/>
</dbReference>
<dbReference type="OrthoDB" id="1470350at2759"/>
<comment type="caution">
    <text evidence="11">The sequence shown here is derived from an EMBL/GenBank/DDBJ whole genome shotgun (WGS) entry which is preliminary data.</text>
</comment>
<evidence type="ECO:0000256" key="3">
    <source>
        <dbReference type="ARBA" id="ARBA00010617"/>
    </source>
</evidence>
<dbReference type="InterPro" id="IPR002403">
    <property type="entry name" value="Cyt_P450_E_grp-IV"/>
</dbReference>
<protein>
    <submittedName>
        <fullName evidence="11">Cytochrome P450</fullName>
    </submittedName>
</protein>
<dbReference type="Pfam" id="PF00067">
    <property type="entry name" value="p450"/>
    <property type="match status" value="1"/>
</dbReference>
<dbReference type="InterPro" id="IPR001128">
    <property type="entry name" value="Cyt_P450"/>
</dbReference>
<dbReference type="GO" id="GO:0016705">
    <property type="term" value="F:oxidoreductase activity, acting on paired donors, with incorporation or reduction of molecular oxygen"/>
    <property type="evidence" value="ECO:0007669"/>
    <property type="project" value="InterPro"/>
</dbReference>
<sequence length="543" mass="60472">MNTASITPTEAAIISLGALTLWGLYRGLFAKSPLSVLPGPPSPSFIYGHLNQVFDPNGWDFFNRLQENYEAVIRLDGLLKTDLLYVFDPLALHHMLLKNQDAFDTPKAAVAINHTLFGRGLFSIEGEEHRKQRKLLNPVFSVKHLRDVLPVLYPIAHQLRDGIRNEIKKEAKYIDIVDWSTRAALEYIGQGGLGHSFSSFDENGKGDAYGSAIKVIFPMVYKLFRFKDVLPYLTKLGTPKFRQTALGMFPHGMVTEIRDAVNTVAEASAQVLNNKITALEKGDEAMENMAGKGKDILSVLMKAANKDEITQENLVGHMNTLIFAATDSTTSAISRVLSILAEHQDIQSQLRKEVTAARQTYGDLDYDTLQSLPLLDAICRETLRLYAPVPNIVRVALKDTVLPLLWPIKSTDGRTEIKEILVPKGTDIIIAIMSANKSKKIWGEDAEEWKPSRWLSPTSETTQRAHLPGVYSQMMTFNGGKRSCIGFKFSEMELKMVLSVLLEAFIFEPGPPVKWEMGIITVPRVTGAASNIPQLPLKIRPVD</sequence>
<evidence type="ECO:0000256" key="6">
    <source>
        <dbReference type="ARBA" id="ARBA00023002"/>
    </source>
</evidence>
<evidence type="ECO:0000256" key="9">
    <source>
        <dbReference type="PIRSR" id="PIRSR602403-1"/>
    </source>
</evidence>
<dbReference type="AlphaFoldDB" id="A0A286U728"/>
<gene>
    <name evidence="11" type="ORF">PNOK_0909600</name>
</gene>
<dbReference type="Gene3D" id="1.10.630.10">
    <property type="entry name" value="Cytochrome P450"/>
    <property type="match status" value="1"/>
</dbReference>
<dbReference type="Proteomes" id="UP000217199">
    <property type="component" value="Unassembled WGS sequence"/>
</dbReference>
<name>A0A286U728_9AGAM</name>
<dbReference type="EMBL" id="NBII01000010">
    <property type="protein sequence ID" value="PAV15334.1"/>
    <property type="molecule type" value="Genomic_DNA"/>
</dbReference>
<keyword evidence="5 9" id="KW-0479">Metal-binding</keyword>